<protein>
    <submittedName>
        <fullName evidence="1">Uncharacterized protein</fullName>
    </submittedName>
</protein>
<dbReference type="Proteomes" id="UP001189429">
    <property type="component" value="Unassembled WGS sequence"/>
</dbReference>
<comment type="caution">
    <text evidence="1">The sequence shown here is derived from an EMBL/GenBank/DDBJ whole genome shotgun (WGS) entry which is preliminary data.</text>
</comment>
<feature type="non-terminal residue" evidence="1">
    <location>
        <position position="87"/>
    </location>
</feature>
<organism evidence="1 2">
    <name type="scientific">Prorocentrum cordatum</name>
    <dbReference type="NCBI Taxonomy" id="2364126"/>
    <lineage>
        <taxon>Eukaryota</taxon>
        <taxon>Sar</taxon>
        <taxon>Alveolata</taxon>
        <taxon>Dinophyceae</taxon>
        <taxon>Prorocentrales</taxon>
        <taxon>Prorocentraceae</taxon>
        <taxon>Prorocentrum</taxon>
    </lineage>
</organism>
<gene>
    <name evidence="1" type="ORF">PCOR1329_LOCUS30139</name>
</gene>
<dbReference type="EMBL" id="CAUYUJ010011508">
    <property type="protein sequence ID" value="CAK0831930.1"/>
    <property type="molecule type" value="Genomic_DNA"/>
</dbReference>
<proteinExistence type="predicted"/>
<keyword evidence="2" id="KW-1185">Reference proteome</keyword>
<sequence>EFQSCVQSSFQHTVDKLHRHVKPKTGIETGLRDDQGSSTNLQTIISRKGVLWQKKWASKIPYNGCTLSCEKPHNELGTILGHLLQAN</sequence>
<evidence type="ECO:0000313" key="1">
    <source>
        <dbReference type="EMBL" id="CAK0831930.1"/>
    </source>
</evidence>
<name>A0ABN9SJJ7_9DINO</name>
<feature type="non-terminal residue" evidence="1">
    <location>
        <position position="1"/>
    </location>
</feature>
<evidence type="ECO:0000313" key="2">
    <source>
        <dbReference type="Proteomes" id="UP001189429"/>
    </source>
</evidence>
<accession>A0ABN9SJJ7</accession>
<reference evidence="1" key="1">
    <citation type="submission" date="2023-10" db="EMBL/GenBank/DDBJ databases">
        <authorList>
            <person name="Chen Y."/>
            <person name="Shah S."/>
            <person name="Dougan E. K."/>
            <person name="Thang M."/>
            <person name="Chan C."/>
        </authorList>
    </citation>
    <scope>NUCLEOTIDE SEQUENCE [LARGE SCALE GENOMIC DNA]</scope>
</reference>